<dbReference type="InterPro" id="IPR048382">
    <property type="entry name" value="BCAS3_WD40"/>
</dbReference>
<dbReference type="InterPro" id="IPR045142">
    <property type="entry name" value="BCAS3-like"/>
</dbReference>
<feature type="compositionally biased region" description="Basic and acidic residues" evidence="2">
    <location>
        <begin position="901"/>
        <end position="912"/>
    </location>
</feature>
<feature type="region of interest" description="Disordered" evidence="2">
    <location>
        <begin position="283"/>
        <end position="306"/>
    </location>
</feature>
<dbReference type="GO" id="GO:0006914">
    <property type="term" value="P:autophagy"/>
    <property type="evidence" value="ECO:0007669"/>
    <property type="project" value="InterPro"/>
</dbReference>
<evidence type="ECO:0000256" key="1">
    <source>
        <dbReference type="ARBA" id="ARBA00004329"/>
    </source>
</evidence>
<feature type="compositionally biased region" description="Low complexity" evidence="2">
    <location>
        <begin position="913"/>
        <end position="926"/>
    </location>
</feature>
<organism evidence="5 6">
    <name type="scientific">Biomphalaria glabrata</name>
    <name type="common">Bloodfluke planorb</name>
    <name type="synonym">Freshwater snail</name>
    <dbReference type="NCBI Taxonomy" id="6526"/>
    <lineage>
        <taxon>Eukaryota</taxon>
        <taxon>Metazoa</taxon>
        <taxon>Spiralia</taxon>
        <taxon>Lophotrochozoa</taxon>
        <taxon>Mollusca</taxon>
        <taxon>Gastropoda</taxon>
        <taxon>Heterobranchia</taxon>
        <taxon>Euthyneura</taxon>
        <taxon>Panpulmonata</taxon>
        <taxon>Hygrophila</taxon>
        <taxon>Lymnaeoidea</taxon>
        <taxon>Planorbidae</taxon>
        <taxon>Biomphalaria</taxon>
    </lineage>
</organism>
<feature type="compositionally biased region" description="Low complexity" evidence="2">
    <location>
        <begin position="821"/>
        <end position="836"/>
    </location>
</feature>
<evidence type="ECO:0000259" key="3">
    <source>
        <dbReference type="Pfam" id="PF12490"/>
    </source>
</evidence>
<gene>
    <name evidence="6" type="primary">LOC106065585</name>
</gene>
<keyword evidence="5" id="KW-1185">Reference proteome</keyword>
<evidence type="ECO:0000313" key="5">
    <source>
        <dbReference type="Proteomes" id="UP001165740"/>
    </source>
</evidence>
<dbReference type="OrthoDB" id="25778at2759"/>
<evidence type="ECO:0000259" key="4">
    <source>
        <dbReference type="Pfam" id="PF21034"/>
    </source>
</evidence>
<feature type="compositionally biased region" description="Polar residues" evidence="2">
    <location>
        <begin position="713"/>
        <end position="723"/>
    </location>
</feature>
<sequence>MAAESPRKGTKFVCNIVRPHSYSDKTVAESVFDFITDVVPQVGQAYCSTSPKTDDKEKVSWIRFEQCDVNDLNSNPNLRGLEQKAVPLVAILGYPDGVQVWLIMHSGEAVEVFSLRQGPVSCFRILPTPSPEMDTYKNKRPIAAICDSSSAGNPFCGVKFISLKTGDEVSSASWKTQLVHNIESNKRFVVIVLQEKLVVFDACRLRQILLITGCYPCPGPKINPIALGDRWLAYADKRLLPVHQSCGGMSGDGAQSYAATVISAAKGAFKGLTMFGEAMVSSVTGAKSTPPPKKPEPSPADENGYRPGIVSVYDLKSLRVDQGGKSSDVSQFYVSDDPDIEGLIAHFHAHANEPVAAMAFDPTGVLLATACKLGHNFHVFSLVAHPCSSSLGAVHHLYTLHRGDTTAKVIDISFTNDSRWITVSTHRGTTHVFPITPYGGNICARTHCQARVVNRVSRFHKSAGLDEIEPGAAGQRSPILSSSPGSSGLLCKPSLWEFNIMDKFLTASPHKSGHSPGPQEGYPSLIRQNALRNNMGNPRLPPYPHPTPIAPLAQIKQLLSIPGLGPTSGASPRPKSPTHSSSSHDNVFAVCAAFAPERLWTTTMERRDHLKKTAVDSLFILNQNGILTEYHLEPHPKQVSGAEKHLDDAPIELEVKGLVQWNLQRSRSSSEVKPPLASNNPLIVAAEAVQTQQATFSAEGSEPATVTRYGSKDSLTSDFGSSGTKEETDEQWVSQVEIITHVGPHRRLWMGPQFSFKTYQNPQSTTVLSSSSSSLFSGSPEANAHVTTMDILTDDCDLESLKLHPSRSSPVAMPNIRPAYRRSSTSERTTSPGRSTNSAPMYIEAGSYEQSPILSDVFSEWTESTILHQPRSSEEEEDRVRRTLEEAMMESPAHEGGPNCADRETETFHDSSETLSSSGSSIAAVSTRGAAEMQVDHRYSGGGGSDSPDLLG</sequence>
<name>A0A9W2YGF6_BIOGL</name>
<dbReference type="SUPFAM" id="SSF50978">
    <property type="entry name" value="WD40 repeat-like"/>
    <property type="match status" value="1"/>
</dbReference>
<feature type="compositionally biased region" description="Low complexity" evidence="2">
    <location>
        <begin position="477"/>
        <end position="486"/>
    </location>
</feature>
<feature type="domain" description="BCAS3" evidence="3">
    <location>
        <begin position="645"/>
        <end position="768"/>
    </location>
</feature>
<dbReference type="GO" id="GO:0000407">
    <property type="term" value="C:phagophore assembly site"/>
    <property type="evidence" value="ECO:0007669"/>
    <property type="project" value="UniProtKB-SubCell"/>
</dbReference>
<dbReference type="Pfam" id="PF12490">
    <property type="entry name" value="BCAS3"/>
    <property type="match status" value="1"/>
</dbReference>
<dbReference type="InterPro" id="IPR036322">
    <property type="entry name" value="WD40_repeat_dom_sf"/>
</dbReference>
<evidence type="ECO:0000256" key="2">
    <source>
        <dbReference type="SAM" id="MobiDB-lite"/>
    </source>
</evidence>
<dbReference type="PANTHER" id="PTHR13268">
    <property type="entry name" value="BREAST CARCINOMA AMPLIFIED SEQUENCE 3"/>
    <property type="match status" value="1"/>
</dbReference>
<feature type="region of interest" description="Disordered" evidence="2">
    <location>
        <begin position="695"/>
        <end position="729"/>
    </location>
</feature>
<dbReference type="GeneID" id="106065585"/>
<feature type="region of interest" description="Disordered" evidence="2">
    <location>
        <begin position="888"/>
        <end position="952"/>
    </location>
</feature>
<feature type="region of interest" description="Disordered" evidence="2">
    <location>
        <begin position="467"/>
        <end position="486"/>
    </location>
</feature>
<feature type="region of interest" description="Disordered" evidence="2">
    <location>
        <begin position="561"/>
        <end position="584"/>
    </location>
</feature>
<dbReference type="Pfam" id="PF21034">
    <property type="entry name" value="BCAS3_WD40"/>
    <property type="match status" value="1"/>
</dbReference>
<reference evidence="6" key="1">
    <citation type="submission" date="2025-08" db="UniProtKB">
        <authorList>
            <consortium name="RefSeq"/>
        </authorList>
    </citation>
    <scope>IDENTIFICATION</scope>
</reference>
<accession>A0A9W2YGF6</accession>
<evidence type="ECO:0000313" key="6">
    <source>
        <dbReference type="RefSeq" id="XP_055861824.1"/>
    </source>
</evidence>
<dbReference type="AlphaFoldDB" id="A0A9W2YGF6"/>
<dbReference type="RefSeq" id="XP_055861824.1">
    <property type="nucleotide sequence ID" value="XM_056005849.1"/>
</dbReference>
<comment type="subcellular location">
    <subcellularLocation>
        <location evidence="1">Preautophagosomal structure</location>
    </subcellularLocation>
</comment>
<proteinExistence type="predicted"/>
<dbReference type="InterPro" id="IPR022175">
    <property type="entry name" value="BCAS3_dom"/>
</dbReference>
<dbReference type="InterPro" id="IPR015943">
    <property type="entry name" value="WD40/YVTN_repeat-like_dom_sf"/>
</dbReference>
<feature type="domain" description="BCAS3 WD40" evidence="4">
    <location>
        <begin position="57"/>
        <end position="557"/>
    </location>
</feature>
<protein>
    <submittedName>
        <fullName evidence="6">BCAS3 microtubule associated cell migration factor-like isoform X1</fullName>
    </submittedName>
</protein>
<dbReference type="PANTHER" id="PTHR13268:SF0">
    <property type="entry name" value="BCAS3 MICROTUBULE ASSOCIATED CELL MIGRATION FACTOR"/>
    <property type="match status" value="1"/>
</dbReference>
<dbReference type="GO" id="GO:0042594">
    <property type="term" value="P:response to starvation"/>
    <property type="evidence" value="ECO:0007669"/>
    <property type="project" value="TreeGrafter"/>
</dbReference>
<dbReference type="Gene3D" id="2.130.10.10">
    <property type="entry name" value="YVTN repeat-like/Quinoprotein amine dehydrogenase"/>
    <property type="match status" value="1"/>
</dbReference>
<dbReference type="Proteomes" id="UP001165740">
    <property type="component" value="Chromosome 12"/>
</dbReference>
<feature type="region of interest" description="Disordered" evidence="2">
    <location>
        <begin position="804"/>
        <end position="840"/>
    </location>
</feature>
<dbReference type="OMA" id="ETHTAKR"/>